<feature type="transmembrane region" description="Helical" evidence="1">
    <location>
        <begin position="214"/>
        <end position="242"/>
    </location>
</feature>
<dbReference type="Pfam" id="PF13795">
    <property type="entry name" value="HupE_UreJ_2"/>
    <property type="match status" value="1"/>
</dbReference>
<evidence type="ECO:0000256" key="1">
    <source>
        <dbReference type="SAM" id="Phobius"/>
    </source>
</evidence>
<dbReference type="AlphaFoldDB" id="A0A382B730"/>
<organism evidence="2">
    <name type="scientific">marine metagenome</name>
    <dbReference type="NCBI Taxonomy" id="408172"/>
    <lineage>
        <taxon>unclassified sequences</taxon>
        <taxon>metagenomes</taxon>
        <taxon>ecological metagenomes</taxon>
    </lineage>
</organism>
<reference evidence="2" key="1">
    <citation type="submission" date="2018-05" db="EMBL/GenBank/DDBJ databases">
        <authorList>
            <person name="Lanie J.A."/>
            <person name="Ng W.-L."/>
            <person name="Kazmierczak K.M."/>
            <person name="Andrzejewski T.M."/>
            <person name="Davidsen T.M."/>
            <person name="Wayne K.J."/>
            <person name="Tettelin H."/>
            <person name="Glass J.I."/>
            <person name="Rusch D."/>
            <person name="Podicherti R."/>
            <person name="Tsui H.-C.T."/>
            <person name="Winkler M.E."/>
        </authorList>
    </citation>
    <scope>NUCLEOTIDE SEQUENCE</scope>
</reference>
<feature type="transmembrane region" description="Helical" evidence="1">
    <location>
        <begin position="373"/>
        <end position="390"/>
    </location>
</feature>
<keyword evidence="1" id="KW-1133">Transmembrane helix</keyword>
<gene>
    <name evidence="2" type="ORF">METZ01_LOCUS161911</name>
</gene>
<keyword evidence="1" id="KW-0472">Membrane</keyword>
<keyword evidence="1" id="KW-0812">Transmembrane</keyword>
<feature type="transmembrane region" description="Helical" evidence="1">
    <location>
        <begin position="249"/>
        <end position="268"/>
    </location>
</feature>
<name>A0A382B730_9ZZZZ</name>
<feature type="transmembrane region" description="Helical" evidence="1">
    <location>
        <begin position="306"/>
        <end position="328"/>
    </location>
</feature>
<dbReference type="EMBL" id="UINC01028302">
    <property type="protein sequence ID" value="SVB09057.1"/>
    <property type="molecule type" value="Genomic_DNA"/>
</dbReference>
<proteinExistence type="predicted"/>
<feature type="transmembrane region" description="Helical" evidence="1">
    <location>
        <begin position="410"/>
        <end position="432"/>
    </location>
</feature>
<dbReference type="InterPro" id="IPR032809">
    <property type="entry name" value="Put_HupE_UreJ"/>
</dbReference>
<feature type="transmembrane region" description="Helical" evidence="1">
    <location>
        <begin position="340"/>
        <end position="361"/>
    </location>
</feature>
<evidence type="ECO:0000313" key="2">
    <source>
        <dbReference type="EMBL" id="SVB09057.1"/>
    </source>
</evidence>
<accession>A0A382B730</accession>
<protein>
    <recommendedName>
        <fullName evidence="3">HupE/UreJ family protein</fullName>
    </recommendedName>
</protein>
<evidence type="ECO:0008006" key="3">
    <source>
        <dbReference type="Google" id="ProtNLM"/>
    </source>
</evidence>
<sequence length="447" mass="50370">MKLNVTALHSYISKGFLISVWLLLIPINSAAQLIPNDATFHIFVKPANQKLQLLLRLPLRVMGDFDIPTVDPGFLDLPRIEPALRNIARAGLLSQITIYEGNLPLSAPRILAARVSLPSDSSFRSYNTAVTHVLGPGLSPETSLYWQQSLLDVLIEYDTHFENAKFSINANFTDRALNVITNLKYLPQAGTVRSFEYEGYPGLVRLEPHWHQAAWYFIQLGFTHVFSTLDHWLFLICLVLPFSRIRPMVLVTAAFALTHSITLFASAYEVIPTGLWFPSFLQTAIAISIIYAAFENIIGANLMFRWPAAFGFGLVYGFSFNSVITPTLQFAGSYSSLSRFAFNLGLELGFLVALSLLILVLTTIRKLPIKERLGIIIASALIAHTGWHWMREHSAELIQYQFTWPSLDVRLLMGLIKWLMLSLITSAAYWVMHGLVRNVEHSEYRSP</sequence>
<feature type="transmembrane region" description="Helical" evidence="1">
    <location>
        <begin position="274"/>
        <end position="294"/>
    </location>
</feature>